<evidence type="ECO:0000256" key="1">
    <source>
        <dbReference type="SAM" id="Phobius"/>
    </source>
</evidence>
<keyword evidence="3" id="KW-1185">Reference proteome</keyword>
<dbReference type="InterPro" id="IPR012861">
    <property type="entry name" value="DUF1634"/>
</dbReference>
<protein>
    <submittedName>
        <fullName evidence="2">Putative membrane protein</fullName>
    </submittedName>
</protein>
<comment type="caution">
    <text evidence="2">The sequence shown here is derived from an EMBL/GenBank/DDBJ whole genome shotgun (WGS) entry which is preliminary data.</text>
</comment>
<dbReference type="Proteomes" id="UP000317010">
    <property type="component" value="Unassembled WGS sequence"/>
</dbReference>
<dbReference type="RefSeq" id="WP_144916332.1">
    <property type="nucleotide sequence ID" value="NZ_VLLI01000018.1"/>
</dbReference>
<dbReference type="Pfam" id="PF07843">
    <property type="entry name" value="DUF1634"/>
    <property type="match status" value="1"/>
</dbReference>
<gene>
    <name evidence="2" type="ORF">JN11_04567</name>
</gene>
<evidence type="ECO:0000313" key="2">
    <source>
        <dbReference type="EMBL" id="TWI94786.1"/>
    </source>
</evidence>
<feature type="transmembrane region" description="Helical" evidence="1">
    <location>
        <begin position="21"/>
        <end position="44"/>
    </location>
</feature>
<keyword evidence="1" id="KW-1133">Transmembrane helix</keyword>
<keyword evidence="1" id="KW-0472">Membrane</keyword>
<keyword evidence="1" id="KW-0812">Transmembrane</keyword>
<accession>A0A562TNV5</accession>
<sequence>MKNIISKKRFADQDIEQLIGLQLRYGVVIASLIVLVGGILYLYISGSALLPHYEQFAGEKARFITGAEIWQGALNLNPKGIIELGVVILIATPVLRILFSLIGFIIEKDRLYIIITLIVLLVMMFSTFGGLKV</sequence>
<reference evidence="2 3" key="1">
    <citation type="submission" date="2019-07" db="EMBL/GenBank/DDBJ databases">
        <title>Genomic Encyclopedia of Archaeal and Bacterial Type Strains, Phase II (KMG-II): from individual species to whole genera.</title>
        <authorList>
            <person name="Goeker M."/>
        </authorList>
    </citation>
    <scope>NUCLEOTIDE SEQUENCE [LARGE SCALE GENOMIC DNA]</scope>
    <source>
        <strain evidence="2 3">ATCC BAA-1854</strain>
    </source>
</reference>
<evidence type="ECO:0000313" key="3">
    <source>
        <dbReference type="Proteomes" id="UP000317010"/>
    </source>
</evidence>
<feature type="transmembrane region" description="Helical" evidence="1">
    <location>
        <begin position="111"/>
        <end position="131"/>
    </location>
</feature>
<feature type="transmembrane region" description="Helical" evidence="1">
    <location>
        <begin position="80"/>
        <end position="99"/>
    </location>
</feature>
<dbReference type="AlphaFoldDB" id="A0A562TNV5"/>
<name>A0A562TNV5_9SPHI</name>
<proteinExistence type="predicted"/>
<dbReference type="EMBL" id="VLLI01000018">
    <property type="protein sequence ID" value="TWI94786.1"/>
    <property type="molecule type" value="Genomic_DNA"/>
</dbReference>
<organism evidence="2 3">
    <name type="scientific">Mucilaginibacter frigoritolerans</name>
    <dbReference type="NCBI Taxonomy" id="652788"/>
    <lineage>
        <taxon>Bacteria</taxon>
        <taxon>Pseudomonadati</taxon>
        <taxon>Bacteroidota</taxon>
        <taxon>Sphingobacteriia</taxon>
        <taxon>Sphingobacteriales</taxon>
        <taxon>Sphingobacteriaceae</taxon>
        <taxon>Mucilaginibacter</taxon>
    </lineage>
</organism>
<dbReference type="OrthoDB" id="1072981at2"/>